<dbReference type="EMBL" id="CP002304">
    <property type="protein sequence ID" value="ADQ14091.1"/>
    <property type="molecule type" value="Genomic_DNA"/>
</dbReference>
<evidence type="ECO:0000313" key="3">
    <source>
        <dbReference type="Proteomes" id="UP000007434"/>
    </source>
</evidence>
<dbReference type="eggNOG" id="ENOG5032NEX">
    <property type="taxonomic scope" value="Bacteria"/>
</dbReference>
<keyword evidence="1" id="KW-1133">Transmembrane helix</keyword>
<dbReference type="HOGENOM" id="CLU_064053_0_0_9"/>
<reference evidence="2 3" key="1">
    <citation type="submission" date="2010-11" db="EMBL/GenBank/DDBJ databases">
        <title>Complete sequence of Halanaerobium sp. sapolanicus.</title>
        <authorList>
            <consortium name="US DOE Joint Genome Institute"/>
            <person name="Lucas S."/>
            <person name="Copeland A."/>
            <person name="Lapidus A."/>
            <person name="Cheng J.-F."/>
            <person name="Bruce D."/>
            <person name="Goodwin L."/>
            <person name="Pitluck S."/>
            <person name="Davenport K."/>
            <person name="Detter J.C."/>
            <person name="Han C."/>
            <person name="Tapia R."/>
            <person name="Land M."/>
            <person name="Hauser L."/>
            <person name="Jeffries C."/>
            <person name="Kyrpides N."/>
            <person name="Ivanova N."/>
            <person name="Mikhailova N."/>
            <person name="Begemann M.B."/>
            <person name="Mormile M.R."/>
            <person name="Wall J.D."/>
            <person name="Elias D.A."/>
            <person name="Woyke T."/>
        </authorList>
    </citation>
    <scope>NUCLEOTIDE SEQUENCE [LARGE SCALE GENOMIC DNA]</scope>
    <source>
        <strain evidence="3">sapolanicus</strain>
    </source>
</reference>
<dbReference type="RefSeq" id="WP_013405183.1">
    <property type="nucleotide sequence ID" value="NC_014654.1"/>
</dbReference>
<feature type="transmembrane region" description="Helical" evidence="1">
    <location>
        <begin position="237"/>
        <end position="256"/>
    </location>
</feature>
<evidence type="ECO:0000313" key="2">
    <source>
        <dbReference type="EMBL" id="ADQ14091.1"/>
    </source>
</evidence>
<protein>
    <recommendedName>
        <fullName evidence="4">EpsG family protein</fullName>
    </recommendedName>
</protein>
<keyword evidence="3" id="KW-1185">Reference proteome</keyword>
<feature type="transmembrane region" description="Helical" evidence="1">
    <location>
        <begin position="268"/>
        <end position="287"/>
    </location>
</feature>
<evidence type="ECO:0000256" key="1">
    <source>
        <dbReference type="SAM" id="Phobius"/>
    </source>
</evidence>
<evidence type="ECO:0008006" key="4">
    <source>
        <dbReference type="Google" id="ProtNLM"/>
    </source>
</evidence>
<feature type="transmembrane region" description="Helical" evidence="1">
    <location>
        <begin position="185"/>
        <end position="216"/>
    </location>
</feature>
<accession>E4RM08</accession>
<dbReference type="InterPro" id="IPR049458">
    <property type="entry name" value="EpsG-like"/>
</dbReference>
<name>E4RM08_HALHG</name>
<feature type="transmembrane region" description="Helical" evidence="1">
    <location>
        <begin position="316"/>
        <end position="334"/>
    </location>
</feature>
<keyword evidence="1" id="KW-0812">Transmembrane</keyword>
<dbReference type="Proteomes" id="UP000007434">
    <property type="component" value="Chromosome"/>
</dbReference>
<dbReference type="AlphaFoldDB" id="E4RM08"/>
<dbReference type="KEGG" id="has:Halsa_0639"/>
<reference evidence="2 3" key="2">
    <citation type="journal article" date="2011" name="J. Bacteriol.">
        <title>Complete Genome Sequence of the Haloalkaliphilic, Hydrogen Producing Halanaerobium hydrogenoformans.</title>
        <authorList>
            <person name="Brown S.D."/>
            <person name="Begemann M.B."/>
            <person name="Mormile M.R."/>
            <person name="Wall J.D."/>
            <person name="Han C.S."/>
            <person name="Goodwin L.A."/>
            <person name="Pitluck S."/>
            <person name="Land M.L."/>
            <person name="Hauser L.J."/>
            <person name="Elias D.A."/>
        </authorList>
    </citation>
    <scope>NUCLEOTIDE SEQUENCE [LARGE SCALE GENOMIC DNA]</scope>
    <source>
        <strain evidence="3">sapolanicus</strain>
    </source>
</reference>
<dbReference type="Pfam" id="PF14897">
    <property type="entry name" value="EpsG"/>
    <property type="match status" value="1"/>
</dbReference>
<organism evidence="2 3">
    <name type="scientific">Halanaerobium hydrogeniformans</name>
    <name type="common">Halanaerobium sp. (strain sapolanicus)</name>
    <dbReference type="NCBI Taxonomy" id="656519"/>
    <lineage>
        <taxon>Bacteria</taxon>
        <taxon>Bacillati</taxon>
        <taxon>Bacillota</taxon>
        <taxon>Clostridia</taxon>
        <taxon>Halanaerobiales</taxon>
        <taxon>Halanaerobiaceae</taxon>
        <taxon>Halanaerobium</taxon>
    </lineage>
</organism>
<dbReference type="OrthoDB" id="6631730at2"/>
<keyword evidence="1" id="KW-0472">Membrane</keyword>
<dbReference type="STRING" id="656519.Halsa_0639"/>
<gene>
    <name evidence="2" type="ordered locus">Halsa_0639</name>
</gene>
<feature type="transmembrane region" description="Helical" evidence="1">
    <location>
        <begin position="12"/>
        <end position="30"/>
    </location>
</feature>
<feature type="transmembrane region" description="Helical" evidence="1">
    <location>
        <begin position="151"/>
        <end position="173"/>
    </location>
</feature>
<proteinExistence type="predicted"/>
<sequence length="340" mass="40249">MIVYFKENRRELIYNLSFVLFFIILFSIAASREIGFDRDSIVFAEVIYDFLNGEININLIDKEPTFWLIILISDYLFSDPVSGVFIIYSAISISIKLYVIKKLSLSPFLSIIVYISLYYILHELTQFRIGVAAAFFLLSIDDIYKKNFKGFLLKYFLAILFHYSAVIIFPLYFINQKKKHLNYYYFLPVLALLISLYPNFLMNFIKLLIPILPIFLGDKLDLYFQIYEQGVHTDINLFNFYILSLIFIYYFALYFSGNFKSDYDIIHLKIMGIMIFSFYTFAFLPVLSFRISEFLGVILIIFLANLTHIFDNIILAKILLILYSSTMLYNYLFIQNMLRF</sequence>
<feature type="transmembrane region" description="Helical" evidence="1">
    <location>
        <begin position="103"/>
        <end position="121"/>
    </location>
</feature>